<feature type="chain" id="PRO_5015675451" description="LPXTG-motif cell wall-anchored protein" evidence="2">
    <location>
        <begin position="21"/>
        <end position="217"/>
    </location>
</feature>
<keyword evidence="4" id="KW-1185">Reference proteome</keyword>
<dbReference type="OrthoDB" id="791955at2"/>
<evidence type="ECO:0008006" key="5">
    <source>
        <dbReference type="Google" id="ProtNLM"/>
    </source>
</evidence>
<dbReference type="RefSeq" id="WP_146166609.1">
    <property type="nucleotide sequence ID" value="NZ_CP160205.1"/>
</dbReference>
<protein>
    <recommendedName>
        <fullName evidence="5">LPXTG-motif cell wall-anchored protein</fullName>
    </recommendedName>
</protein>
<gene>
    <name evidence="3" type="ORF">C8P68_11056</name>
</gene>
<dbReference type="Proteomes" id="UP000244168">
    <property type="component" value="Unassembled WGS sequence"/>
</dbReference>
<evidence type="ECO:0000256" key="1">
    <source>
        <dbReference type="SAM" id="Phobius"/>
    </source>
</evidence>
<dbReference type="EMBL" id="QAOQ01000010">
    <property type="protein sequence ID" value="PTQ92925.1"/>
    <property type="molecule type" value="Genomic_DNA"/>
</dbReference>
<feature type="signal peptide" evidence="2">
    <location>
        <begin position="1"/>
        <end position="20"/>
    </location>
</feature>
<accession>A0A2T5J592</accession>
<keyword evidence="1" id="KW-0812">Transmembrane</keyword>
<keyword evidence="1" id="KW-1133">Transmembrane helix</keyword>
<feature type="transmembrane region" description="Helical" evidence="1">
    <location>
        <begin position="190"/>
        <end position="209"/>
    </location>
</feature>
<sequence>MKKIIIALNLSLIFCLGAMAQQLKTVALDSTVSVQLPSDFKKMDTLGQQTYTAGTAFGYVIVNRAPNPQNKTLTNEKDLQNVFKEYIRKVQTSLSDGTISKEHDTIVNKLMVHDFMLQTDTGAGVQLRQFRILYTKPATYTFQYLYDEMRKDVSAKEMNDFFKSIKVADDVRGTDQYTTFGQAQGMSTPLKMGIIGGILLIVVLVLVLTRRRKTLTY</sequence>
<name>A0A2T5J592_9SPHI</name>
<organism evidence="3 4">
    <name type="scientific">Mucilaginibacter yixingensis</name>
    <dbReference type="NCBI Taxonomy" id="1295612"/>
    <lineage>
        <taxon>Bacteria</taxon>
        <taxon>Pseudomonadati</taxon>
        <taxon>Bacteroidota</taxon>
        <taxon>Sphingobacteriia</taxon>
        <taxon>Sphingobacteriales</taxon>
        <taxon>Sphingobacteriaceae</taxon>
        <taxon>Mucilaginibacter</taxon>
    </lineage>
</organism>
<keyword evidence="1" id="KW-0472">Membrane</keyword>
<evidence type="ECO:0000256" key="2">
    <source>
        <dbReference type="SAM" id="SignalP"/>
    </source>
</evidence>
<dbReference type="AlphaFoldDB" id="A0A2T5J592"/>
<evidence type="ECO:0000313" key="3">
    <source>
        <dbReference type="EMBL" id="PTQ92925.1"/>
    </source>
</evidence>
<reference evidence="3 4" key="1">
    <citation type="submission" date="2018-04" db="EMBL/GenBank/DDBJ databases">
        <title>Genomic Encyclopedia of Archaeal and Bacterial Type Strains, Phase II (KMG-II): from individual species to whole genera.</title>
        <authorList>
            <person name="Goeker M."/>
        </authorList>
    </citation>
    <scope>NUCLEOTIDE SEQUENCE [LARGE SCALE GENOMIC DNA]</scope>
    <source>
        <strain evidence="3 4">DSM 26809</strain>
    </source>
</reference>
<evidence type="ECO:0000313" key="4">
    <source>
        <dbReference type="Proteomes" id="UP000244168"/>
    </source>
</evidence>
<comment type="caution">
    <text evidence="3">The sequence shown here is derived from an EMBL/GenBank/DDBJ whole genome shotgun (WGS) entry which is preliminary data.</text>
</comment>
<proteinExistence type="predicted"/>
<keyword evidence="2" id="KW-0732">Signal</keyword>